<comment type="caution">
    <text evidence="3">The sequence shown here is derived from an EMBL/GenBank/DDBJ whole genome shotgun (WGS) entry which is preliminary data.</text>
</comment>
<dbReference type="InterPro" id="IPR001119">
    <property type="entry name" value="SLH_dom"/>
</dbReference>
<sequence length="477" mass="51657">MSHPVPRRSPGARRTIAAVAAATVALPLSFAALASATAAPQPPGSEPDPVAEEDFSVLVFSKTAGFRHSSIPAGIAAIEQLGEENDFAVDATENAEEFTEENLANYDAVVWLSTTGDVLNDEQQAAFESYIQGGGGYAGIHAASDTEYDWPWYGELVGAYFAGHPQNQTATILVEDHDHPSTAHLDEEWERFDEWYNFQSNPRGQVHVLATLDESTYDAGSSAMGEDHPIAWCHPFDGGRSWYTGGGHTEESFAEPEFLQHVLGGIQSVAGAVESDCSTTPSEGFVDVTPETKFAAEIGWLAERGIARGWELPDGTREFRPVTPVARDAMAAFLYRLADEPEFEAPDVSPFTDVSTDNQFYEEIAWLHAEEISTGWANGDGTYSFRPLEPIARDAMAAFLYRYSDVDPAAEPAPAASPFDDVSTANQYFAEIAWLAESGVATGWVGEGNDGTTIFRPLSPVNRDAMAAFMFRLENGA</sequence>
<dbReference type="SUPFAM" id="SSF52317">
    <property type="entry name" value="Class I glutamine amidotransferase-like"/>
    <property type="match status" value="1"/>
</dbReference>
<dbReference type="InterPro" id="IPR029062">
    <property type="entry name" value="Class_I_gatase-like"/>
</dbReference>
<proteinExistence type="predicted"/>
<evidence type="ECO:0000256" key="1">
    <source>
        <dbReference type="SAM" id="SignalP"/>
    </source>
</evidence>
<reference evidence="3" key="2">
    <citation type="submission" date="2023-02" db="EMBL/GenBank/DDBJ databases">
        <authorList>
            <person name="Sun Q."/>
            <person name="Mori K."/>
        </authorList>
    </citation>
    <scope>NUCLEOTIDE SEQUENCE</scope>
    <source>
        <strain evidence="3">NBRC 112290</strain>
    </source>
</reference>
<dbReference type="Pfam" id="PF00395">
    <property type="entry name" value="SLH"/>
    <property type="match status" value="1"/>
</dbReference>
<evidence type="ECO:0000313" key="3">
    <source>
        <dbReference type="EMBL" id="GMA33221.1"/>
    </source>
</evidence>
<evidence type="ECO:0000313" key="4">
    <source>
        <dbReference type="Proteomes" id="UP001157161"/>
    </source>
</evidence>
<dbReference type="Gene3D" id="3.40.50.880">
    <property type="match status" value="1"/>
</dbReference>
<organism evidence="3 4">
    <name type="scientific">Litorihabitans aurantiacus</name>
    <dbReference type="NCBI Taxonomy" id="1930061"/>
    <lineage>
        <taxon>Bacteria</taxon>
        <taxon>Bacillati</taxon>
        <taxon>Actinomycetota</taxon>
        <taxon>Actinomycetes</taxon>
        <taxon>Micrococcales</taxon>
        <taxon>Beutenbergiaceae</taxon>
        <taxon>Litorihabitans</taxon>
    </lineage>
</organism>
<dbReference type="Proteomes" id="UP001157161">
    <property type="component" value="Unassembled WGS sequence"/>
</dbReference>
<keyword evidence="4" id="KW-1185">Reference proteome</keyword>
<dbReference type="AlphaFoldDB" id="A0AA38CU89"/>
<feature type="domain" description="SLH" evidence="2">
    <location>
        <begin position="415"/>
        <end position="477"/>
    </location>
</feature>
<dbReference type="Pfam" id="PF06283">
    <property type="entry name" value="ThuA"/>
    <property type="match status" value="1"/>
</dbReference>
<dbReference type="InterPro" id="IPR029010">
    <property type="entry name" value="ThuA-like"/>
</dbReference>
<dbReference type="PROSITE" id="PS51272">
    <property type="entry name" value="SLH"/>
    <property type="match status" value="3"/>
</dbReference>
<feature type="domain" description="SLH" evidence="2">
    <location>
        <begin position="281"/>
        <end position="346"/>
    </location>
</feature>
<dbReference type="PANTHER" id="PTHR40469">
    <property type="entry name" value="SECRETED GLYCOSYL HYDROLASE"/>
    <property type="match status" value="1"/>
</dbReference>
<dbReference type="RefSeq" id="WP_284251894.1">
    <property type="nucleotide sequence ID" value="NZ_BSUM01000001.1"/>
</dbReference>
<dbReference type="PANTHER" id="PTHR40469:SF2">
    <property type="entry name" value="GALACTOSE-BINDING DOMAIN-LIKE SUPERFAMILY PROTEIN"/>
    <property type="match status" value="1"/>
</dbReference>
<feature type="signal peptide" evidence="1">
    <location>
        <begin position="1"/>
        <end position="34"/>
    </location>
</feature>
<gene>
    <name evidence="3" type="ORF">GCM10025875_32130</name>
</gene>
<name>A0AA38CU89_9MICO</name>
<accession>A0AA38CU89</accession>
<feature type="chain" id="PRO_5041375106" description="SLH domain-containing protein" evidence="1">
    <location>
        <begin position="35"/>
        <end position="477"/>
    </location>
</feature>
<reference evidence="3" key="1">
    <citation type="journal article" date="2014" name="Int. J. Syst. Evol. Microbiol.">
        <title>Complete genome sequence of Corynebacterium casei LMG S-19264T (=DSM 44701T), isolated from a smear-ripened cheese.</title>
        <authorList>
            <consortium name="US DOE Joint Genome Institute (JGI-PGF)"/>
            <person name="Walter F."/>
            <person name="Albersmeier A."/>
            <person name="Kalinowski J."/>
            <person name="Ruckert C."/>
        </authorList>
    </citation>
    <scope>NUCLEOTIDE SEQUENCE</scope>
    <source>
        <strain evidence="3">NBRC 112290</strain>
    </source>
</reference>
<evidence type="ECO:0000259" key="2">
    <source>
        <dbReference type="PROSITE" id="PS51272"/>
    </source>
</evidence>
<keyword evidence="1" id="KW-0732">Signal</keyword>
<dbReference type="EMBL" id="BSUM01000001">
    <property type="protein sequence ID" value="GMA33221.1"/>
    <property type="molecule type" value="Genomic_DNA"/>
</dbReference>
<feature type="domain" description="SLH" evidence="2">
    <location>
        <begin position="347"/>
        <end position="414"/>
    </location>
</feature>
<protein>
    <recommendedName>
        <fullName evidence="2">SLH domain-containing protein</fullName>
    </recommendedName>
</protein>